<dbReference type="Gene3D" id="3.30.70.1070">
    <property type="entry name" value="Sporulation related repeat"/>
    <property type="match status" value="1"/>
</dbReference>
<feature type="transmembrane region" description="Helical" evidence="2">
    <location>
        <begin position="79"/>
        <end position="100"/>
    </location>
</feature>
<keyword evidence="5" id="KW-1185">Reference proteome</keyword>
<reference evidence="4 5" key="1">
    <citation type="submission" date="2023-03" db="EMBL/GenBank/DDBJ databases">
        <title>Diaphorobacter basophil sp. nov., isolated from a sewage-treatment plant.</title>
        <authorList>
            <person name="Yang K."/>
        </authorList>
    </citation>
    <scope>NUCLEOTIDE SEQUENCE [LARGE SCALE GENOMIC DNA]</scope>
    <source>
        <strain evidence="4 5">Y-1</strain>
    </source>
</reference>
<feature type="region of interest" description="Disordered" evidence="1">
    <location>
        <begin position="209"/>
        <end position="290"/>
    </location>
</feature>
<evidence type="ECO:0000259" key="3">
    <source>
        <dbReference type="PROSITE" id="PS51724"/>
    </source>
</evidence>
<name>A0ABZ0J1N6_9BURK</name>
<evidence type="ECO:0000256" key="1">
    <source>
        <dbReference type="SAM" id="MobiDB-lite"/>
    </source>
</evidence>
<keyword evidence="2" id="KW-1133">Transmembrane helix</keyword>
<protein>
    <submittedName>
        <fullName evidence="4">SPOR domain-containing protein</fullName>
    </submittedName>
</protein>
<feature type="domain" description="SPOR" evidence="3">
    <location>
        <begin position="294"/>
        <end position="373"/>
    </location>
</feature>
<proteinExistence type="predicted"/>
<organism evidence="4 5">
    <name type="scientific">Diaphorobacter limosus</name>
    <dbReference type="NCBI Taxonomy" id="3036128"/>
    <lineage>
        <taxon>Bacteria</taxon>
        <taxon>Pseudomonadati</taxon>
        <taxon>Pseudomonadota</taxon>
        <taxon>Betaproteobacteria</taxon>
        <taxon>Burkholderiales</taxon>
        <taxon>Comamonadaceae</taxon>
        <taxon>Diaphorobacter</taxon>
    </lineage>
</organism>
<evidence type="ECO:0000256" key="2">
    <source>
        <dbReference type="SAM" id="Phobius"/>
    </source>
</evidence>
<feature type="transmembrane region" description="Helical" evidence="2">
    <location>
        <begin position="55"/>
        <end position="72"/>
    </location>
</feature>
<dbReference type="InterPro" id="IPR007730">
    <property type="entry name" value="SPOR-like_dom"/>
</dbReference>
<sequence>MPSHTAYAAHAAEQAGAAAQYTSVAPALYRAALGAVNPDHYLAAFERFDGVGRVLPGWNLAAALCPLGWLVFRRLWRHALVLALGLVAGALLLWAGHRWLAVPLPMLGGVALAGLLMLGAGLGLYGDALVHADVHRRMTAAVSAAPNMREAVALLQRQAASWRRLWWLVASAAAGLVLVVVAAWWTFAGRVTAQPVQDAVAVTVVATARPESVPQPSQPALPSAAVMESLPDPAGEPGMAEPDPWPAAVVRTPAARPPSAQAVPESAPVAAAPQATSEPRAQAVAPVEERAPASRAQRRLYVNVGLFADAENARRAYLRLRQAGLSATIDPLVRADGSRLQRVRVGPFTSAAQANQAAARVRALGLDAVAAAQ</sequence>
<dbReference type="InterPro" id="IPR036680">
    <property type="entry name" value="SPOR-like_sf"/>
</dbReference>
<dbReference type="Proteomes" id="UP001303211">
    <property type="component" value="Chromosome"/>
</dbReference>
<feature type="transmembrane region" description="Helical" evidence="2">
    <location>
        <begin position="165"/>
        <end position="187"/>
    </location>
</feature>
<feature type="transmembrane region" description="Helical" evidence="2">
    <location>
        <begin position="106"/>
        <end position="130"/>
    </location>
</feature>
<keyword evidence="2" id="KW-0812">Transmembrane</keyword>
<dbReference type="SUPFAM" id="SSF110997">
    <property type="entry name" value="Sporulation related repeat"/>
    <property type="match status" value="1"/>
</dbReference>
<accession>A0ABZ0J1N6</accession>
<evidence type="ECO:0000313" key="5">
    <source>
        <dbReference type="Proteomes" id="UP001303211"/>
    </source>
</evidence>
<keyword evidence="2" id="KW-0472">Membrane</keyword>
<feature type="compositionally biased region" description="Low complexity" evidence="1">
    <location>
        <begin position="246"/>
        <end position="275"/>
    </location>
</feature>
<dbReference type="Pfam" id="PF05036">
    <property type="entry name" value="SPOR"/>
    <property type="match status" value="1"/>
</dbReference>
<evidence type="ECO:0000313" key="4">
    <source>
        <dbReference type="EMBL" id="WOO32157.1"/>
    </source>
</evidence>
<dbReference type="EMBL" id="CP136921">
    <property type="protein sequence ID" value="WOO32157.1"/>
    <property type="molecule type" value="Genomic_DNA"/>
</dbReference>
<feature type="compositionally biased region" description="Low complexity" evidence="1">
    <location>
        <begin position="209"/>
        <end position="226"/>
    </location>
</feature>
<dbReference type="PROSITE" id="PS51724">
    <property type="entry name" value="SPOR"/>
    <property type="match status" value="1"/>
</dbReference>
<gene>
    <name evidence="4" type="ORF">P4826_17475</name>
</gene>
<dbReference type="RefSeq" id="WP_317701623.1">
    <property type="nucleotide sequence ID" value="NZ_CP136921.1"/>
</dbReference>